<dbReference type="InterPro" id="IPR050107">
    <property type="entry name" value="ABC_carbohydrate_import_ATPase"/>
</dbReference>
<evidence type="ECO:0000256" key="8">
    <source>
        <dbReference type="ARBA" id="ARBA00022967"/>
    </source>
</evidence>
<evidence type="ECO:0000313" key="12">
    <source>
        <dbReference type="EMBL" id="PZF86670.1"/>
    </source>
</evidence>
<keyword evidence="6" id="KW-0547">Nucleotide-binding</keyword>
<gene>
    <name evidence="12" type="ORF">C1I92_00390</name>
</gene>
<comment type="subcellular location">
    <subcellularLocation>
        <location evidence="1">Cell membrane</location>
        <topology evidence="1">Peripheral membrane protein</topology>
    </subcellularLocation>
</comment>
<keyword evidence="3" id="KW-1003">Cell membrane</keyword>
<accession>A0A2W2BN03</accession>
<reference evidence="12 13" key="1">
    <citation type="submission" date="2018-01" db="EMBL/GenBank/DDBJ databases">
        <title>Draft genome sequence of Jiangella sp. GTF31.</title>
        <authorList>
            <person name="Sahin N."/>
            <person name="Ay H."/>
            <person name="Saygin H."/>
        </authorList>
    </citation>
    <scope>NUCLEOTIDE SEQUENCE [LARGE SCALE GENOMIC DNA]</scope>
    <source>
        <strain evidence="12 13">GTF31</strain>
    </source>
</reference>
<keyword evidence="7 12" id="KW-0067">ATP-binding</keyword>
<evidence type="ECO:0000256" key="2">
    <source>
        <dbReference type="ARBA" id="ARBA00022448"/>
    </source>
</evidence>
<keyword evidence="5" id="KW-0677">Repeat</keyword>
<keyword evidence="9" id="KW-0472">Membrane</keyword>
<dbReference type="GO" id="GO:0016887">
    <property type="term" value="F:ATP hydrolysis activity"/>
    <property type="evidence" value="ECO:0007669"/>
    <property type="project" value="InterPro"/>
</dbReference>
<dbReference type="GO" id="GO:0005524">
    <property type="term" value="F:ATP binding"/>
    <property type="evidence" value="ECO:0007669"/>
    <property type="project" value="UniProtKB-KW"/>
</dbReference>
<dbReference type="AlphaFoldDB" id="A0A2W2BN03"/>
<dbReference type="PANTHER" id="PTHR43790:SF3">
    <property type="entry name" value="D-ALLOSE IMPORT ATP-BINDING PROTEIN ALSA-RELATED"/>
    <property type="match status" value="1"/>
</dbReference>
<evidence type="ECO:0000256" key="7">
    <source>
        <dbReference type="ARBA" id="ARBA00022840"/>
    </source>
</evidence>
<dbReference type="GO" id="GO:0005886">
    <property type="term" value="C:plasma membrane"/>
    <property type="evidence" value="ECO:0007669"/>
    <property type="project" value="UniProtKB-SubCell"/>
</dbReference>
<dbReference type="FunFam" id="3.40.50.300:FF:000127">
    <property type="entry name" value="Ribose import ATP-binding protein RbsA"/>
    <property type="match status" value="1"/>
</dbReference>
<evidence type="ECO:0000256" key="4">
    <source>
        <dbReference type="ARBA" id="ARBA00022597"/>
    </source>
</evidence>
<dbReference type="SMART" id="SM00382">
    <property type="entry name" value="AAA"/>
    <property type="match status" value="2"/>
</dbReference>
<dbReference type="CDD" id="cd03216">
    <property type="entry name" value="ABC_Carb_Monos_I"/>
    <property type="match status" value="1"/>
</dbReference>
<proteinExistence type="predicted"/>
<dbReference type="InterPro" id="IPR003593">
    <property type="entry name" value="AAA+_ATPase"/>
</dbReference>
<dbReference type="PROSITE" id="PS50893">
    <property type="entry name" value="ABC_TRANSPORTER_2"/>
    <property type="match status" value="2"/>
</dbReference>
<organism evidence="12 13">
    <name type="scientific">Jiangella anatolica</name>
    <dbReference type="NCBI Taxonomy" id="2670374"/>
    <lineage>
        <taxon>Bacteria</taxon>
        <taxon>Bacillati</taxon>
        <taxon>Actinomycetota</taxon>
        <taxon>Actinomycetes</taxon>
        <taxon>Jiangellales</taxon>
        <taxon>Jiangellaceae</taxon>
        <taxon>Jiangella</taxon>
    </lineage>
</organism>
<dbReference type="InterPro" id="IPR027417">
    <property type="entry name" value="P-loop_NTPase"/>
</dbReference>
<evidence type="ECO:0000259" key="11">
    <source>
        <dbReference type="PROSITE" id="PS50893"/>
    </source>
</evidence>
<dbReference type="SUPFAM" id="SSF52540">
    <property type="entry name" value="P-loop containing nucleoside triphosphate hydrolases"/>
    <property type="match status" value="2"/>
</dbReference>
<sequence>MSDVVMRAQSVSKVYGGTHALRGVDFEVRAGRVVALLGENGAGKSTLMKILAGVEQPTTGRLELDGEPVRFESPSDAVGRGVAIIHQELNLCPNLSVADNIFMGRERGRAGFVDYAEQRELARALFERLEEPIDPRRPVGELRLGQQQLVEIARALSEDARVLVMDEPTSALSAAEVQVLFRVIRDLTAHGVAIVYISHHLDECLEIADDAVVLRDGAVVAQAPMRDVDLSWIVEHMVGRDQSDLYAPMAFAPGEPLLELRDVVVADPENAGRLAVRGVTLTVHEGEVVGLYGLMGAGRTELLEALAGRNEVVSGEIRLAGTPLTGLSIAERIRRGLALVPEDRQRDGLVQALSVGRNLSLAALGGFLKGLVLNKRSESAAVDRMMSAVRVKAAGPDAEIGSLSGGNQQKVVVGKVLMTAPRVIVLDEPTRGIDVGAKADIFALMAGQAKEGRGVLFATSEVEEVLHAADRIVVLSRGRVAGEFDPRTTTREDVMAASGESLDDPTTNGGRR</sequence>
<evidence type="ECO:0000256" key="3">
    <source>
        <dbReference type="ARBA" id="ARBA00022475"/>
    </source>
</evidence>
<feature type="domain" description="ABC transporter" evidence="11">
    <location>
        <begin position="258"/>
        <end position="502"/>
    </location>
</feature>
<dbReference type="Pfam" id="PF00005">
    <property type="entry name" value="ABC_tran"/>
    <property type="match status" value="2"/>
</dbReference>
<keyword evidence="4" id="KW-0762">Sugar transport</keyword>
<dbReference type="EMBL" id="POTW01000001">
    <property type="protein sequence ID" value="PZF86670.1"/>
    <property type="molecule type" value="Genomic_DNA"/>
</dbReference>
<evidence type="ECO:0000256" key="6">
    <source>
        <dbReference type="ARBA" id="ARBA00022741"/>
    </source>
</evidence>
<keyword evidence="13" id="KW-1185">Reference proteome</keyword>
<dbReference type="PANTHER" id="PTHR43790">
    <property type="entry name" value="CARBOHYDRATE TRANSPORT ATP-BINDING PROTEIN MG119-RELATED"/>
    <property type="match status" value="1"/>
</dbReference>
<protein>
    <submittedName>
        <fullName evidence="12">Sugar ABC transporter ATP-binding protein</fullName>
    </submittedName>
</protein>
<dbReference type="RefSeq" id="WP_111252668.1">
    <property type="nucleotide sequence ID" value="NZ_POTW01000001.1"/>
</dbReference>
<comment type="caution">
    <text evidence="12">The sequence shown here is derived from an EMBL/GenBank/DDBJ whole genome shotgun (WGS) entry which is preliminary data.</text>
</comment>
<name>A0A2W2BN03_9ACTN</name>
<dbReference type="CDD" id="cd03215">
    <property type="entry name" value="ABC_Carb_Monos_II"/>
    <property type="match status" value="1"/>
</dbReference>
<keyword evidence="2" id="KW-0813">Transport</keyword>
<feature type="region of interest" description="Disordered" evidence="10">
    <location>
        <begin position="486"/>
        <end position="512"/>
    </location>
</feature>
<dbReference type="InterPro" id="IPR017871">
    <property type="entry name" value="ABC_transporter-like_CS"/>
</dbReference>
<dbReference type="Gene3D" id="3.40.50.300">
    <property type="entry name" value="P-loop containing nucleotide triphosphate hydrolases"/>
    <property type="match status" value="2"/>
</dbReference>
<evidence type="ECO:0000256" key="9">
    <source>
        <dbReference type="ARBA" id="ARBA00023136"/>
    </source>
</evidence>
<evidence type="ECO:0000256" key="10">
    <source>
        <dbReference type="SAM" id="MobiDB-lite"/>
    </source>
</evidence>
<dbReference type="InterPro" id="IPR003439">
    <property type="entry name" value="ABC_transporter-like_ATP-bd"/>
</dbReference>
<dbReference type="PROSITE" id="PS00211">
    <property type="entry name" value="ABC_TRANSPORTER_1"/>
    <property type="match status" value="1"/>
</dbReference>
<keyword evidence="8" id="KW-1278">Translocase</keyword>
<dbReference type="Proteomes" id="UP000248764">
    <property type="component" value="Unassembled WGS sequence"/>
</dbReference>
<feature type="domain" description="ABC transporter" evidence="11">
    <location>
        <begin position="6"/>
        <end position="241"/>
    </location>
</feature>
<evidence type="ECO:0000256" key="5">
    <source>
        <dbReference type="ARBA" id="ARBA00022737"/>
    </source>
</evidence>
<evidence type="ECO:0000313" key="13">
    <source>
        <dbReference type="Proteomes" id="UP000248764"/>
    </source>
</evidence>
<evidence type="ECO:0000256" key="1">
    <source>
        <dbReference type="ARBA" id="ARBA00004202"/>
    </source>
</evidence>